<name>A0A0F9RVA3_9ZZZZ</name>
<gene>
    <name evidence="1" type="ORF">LCGC14_0549170</name>
</gene>
<organism evidence="1">
    <name type="scientific">marine sediment metagenome</name>
    <dbReference type="NCBI Taxonomy" id="412755"/>
    <lineage>
        <taxon>unclassified sequences</taxon>
        <taxon>metagenomes</taxon>
        <taxon>ecological metagenomes</taxon>
    </lineage>
</organism>
<proteinExistence type="predicted"/>
<accession>A0A0F9RVA3</accession>
<dbReference type="EMBL" id="LAZR01000749">
    <property type="protein sequence ID" value="KKN58739.1"/>
    <property type="molecule type" value="Genomic_DNA"/>
</dbReference>
<reference evidence="1" key="1">
    <citation type="journal article" date="2015" name="Nature">
        <title>Complex archaea that bridge the gap between prokaryotes and eukaryotes.</title>
        <authorList>
            <person name="Spang A."/>
            <person name="Saw J.H."/>
            <person name="Jorgensen S.L."/>
            <person name="Zaremba-Niedzwiedzka K."/>
            <person name="Martijn J."/>
            <person name="Lind A.E."/>
            <person name="van Eijk R."/>
            <person name="Schleper C."/>
            <person name="Guy L."/>
            <person name="Ettema T.J."/>
        </authorList>
    </citation>
    <scope>NUCLEOTIDE SEQUENCE</scope>
</reference>
<evidence type="ECO:0000313" key="1">
    <source>
        <dbReference type="EMBL" id="KKN58739.1"/>
    </source>
</evidence>
<dbReference type="AlphaFoldDB" id="A0A0F9RVA3"/>
<protein>
    <submittedName>
        <fullName evidence="1">Uncharacterized protein</fullName>
    </submittedName>
</protein>
<comment type="caution">
    <text evidence="1">The sequence shown here is derived from an EMBL/GenBank/DDBJ whole genome shotgun (WGS) entry which is preliminary data.</text>
</comment>
<sequence length="205" mass="22796">MDKIIARKLRGATDIQMIAIDTIDELISLFQHALCLRENAVDVGDIAGGHGKGYFIVRDSIFGMLDKIYRAGMGWALIAHTCIKTVKVGNDEKQVSGLAISSSYMRAVFQKCEHMLFVEHGIQTVKGPEETKIVGGKAIRKPGKMRTLRVRKLKTRPGGLWQGGDTNDVKVRVPFEEEYVLPKMGGWDFLNEAYQEAVARLTTGE</sequence>